<gene>
    <name evidence="4" type="ORF">LLUT_LOCUS18769</name>
</gene>
<feature type="domain" description="B box-type" evidence="3">
    <location>
        <begin position="44"/>
        <end position="83"/>
    </location>
</feature>
<sequence>MLRMIGSVTAYLNSLFTNEQVAQCKVNKPRWLDAFLGETFFESCEAHPCRRNELNQYCINCNQSACRFCVSSSLHDHHQILQIYRYVYRDAVYLSDMKKFIDCSGIQPYKCNSKWVISLNPLPHNGSAVNYEALCTICSRKLTEPHKYSYCSISCKVKAVLEKPNDSLPPFISIQSPSHETQEETSEPQMEEATEQQNEETSKPQSLRKRRRKGTPHRAPFF</sequence>
<keyword evidence="1" id="KW-0862">Zinc</keyword>
<feature type="compositionally biased region" description="Acidic residues" evidence="2">
    <location>
        <begin position="183"/>
        <end position="198"/>
    </location>
</feature>
<evidence type="ECO:0000313" key="4">
    <source>
        <dbReference type="EMBL" id="CAL0317709.1"/>
    </source>
</evidence>
<dbReference type="EMBL" id="CAXHTB010000013">
    <property type="protein sequence ID" value="CAL0317709.1"/>
    <property type="molecule type" value="Genomic_DNA"/>
</dbReference>
<dbReference type="InterPro" id="IPR006734">
    <property type="entry name" value="PLATZ"/>
</dbReference>
<dbReference type="PROSITE" id="PS50119">
    <property type="entry name" value="ZF_BBOX"/>
    <property type="match status" value="1"/>
</dbReference>
<feature type="compositionally biased region" description="Basic residues" evidence="2">
    <location>
        <begin position="206"/>
        <end position="216"/>
    </location>
</feature>
<proteinExistence type="predicted"/>
<protein>
    <recommendedName>
        <fullName evidence="3">B box-type domain-containing protein</fullName>
    </recommendedName>
</protein>
<dbReference type="PANTHER" id="PTHR31065:SF9">
    <property type="entry name" value="TRANSCRIPTION FACTOR FAMILY PROTEIN, PUTATIVE-RELATED"/>
    <property type="match status" value="1"/>
</dbReference>
<keyword evidence="1" id="KW-0863">Zinc-finger</keyword>
<dbReference type="InterPro" id="IPR000315">
    <property type="entry name" value="Znf_B-box"/>
</dbReference>
<dbReference type="AlphaFoldDB" id="A0AAV1X7P5"/>
<dbReference type="Pfam" id="PF04640">
    <property type="entry name" value="PLATZ"/>
    <property type="match status" value="1"/>
</dbReference>
<evidence type="ECO:0000313" key="5">
    <source>
        <dbReference type="Proteomes" id="UP001497480"/>
    </source>
</evidence>
<name>A0AAV1X7P5_LUPLU</name>
<dbReference type="Proteomes" id="UP001497480">
    <property type="component" value="Unassembled WGS sequence"/>
</dbReference>
<keyword evidence="1" id="KW-0479">Metal-binding</keyword>
<feature type="region of interest" description="Disordered" evidence="2">
    <location>
        <begin position="170"/>
        <end position="222"/>
    </location>
</feature>
<evidence type="ECO:0000256" key="1">
    <source>
        <dbReference type="PROSITE-ProRule" id="PRU00024"/>
    </source>
</evidence>
<evidence type="ECO:0000259" key="3">
    <source>
        <dbReference type="PROSITE" id="PS50119"/>
    </source>
</evidence>
<keyword evidence="5" id="KW-1185">Reference proteome</keyword>
<dbReference type="GO" id="GO:0008270">
    <property type="term" value="F:zinc ion binding"/>
    <property type="evidence" value="ECO:0007669"/>
    <property type="project" value="UniProtKB-KW"/>
</dbReference>
<dbReference type="SUPFAM" id="SSF57845">
    <property type="entry name" value="B-box zinc-binding domain"/>
    <property type="match status" value="1"/>
</dbReference>
<comment type="caution">
    <text evidence="4">The sequence shown here is derived from an EMBL/GenBank/DDBJ whole genome shotgun (WGS) entry which is preliminary data.</text>
</comment>
<evidence type="ECO:0000256" key="2">
    <source>
        <dbReference type="SAM" id="MobiDB-lite"/>
    </source>
</evidence>
<accession>A0AAV1X7P5</accession>
<reference evidence="4 5" key="1">
    <citation type="submission" date="2024-03" db="EMBL/GenBank/DDBJ databases">
        <authorList>
            <person name="Martinez-Hernandez J."/>
        </authorList>
    </citation>
    <scope>NUCLEOTIDE SEQUENCE [LARGE SCALE GENOMIC DNA]</scope>
</reference>
<dbReference type="PANTHER" id="PTHR31065">
    <property type="entry name" value="PLATZ TRANSCRIPTION FACTOR FAMILY PROTEIN"/>
    <property type="match status" value="1"/>
</dbReference>
<organism evidence="4 5">
    <name type="scientific">Lupinus luteus</name>
    <name type="common">European yellow lupine</name>
    <dbReference type="NCBI Taxonomy" id="3873"/>
    <lineage>
        <taxon>Eukaryota</taxon>
        <taxon>Viridiplantae</taxon>
        <taxon>Streptophyta</taxon>
        <taxon>Embryophyta</taxon>
        <taxon>Tracheophyta</taxon>
        <taxon>Spermatophyta</taxon>
        <taxon>Magnoliopsida</taxon>
        <taxon>eudicotyledons</taxon>
        <taxon>Gunneridae</taxon>
        <taxon>Pentapetalae</taxon>
        <taxon>rosids</taxon>
        <taxon>fabids</taxon>
        <taxon>Fabales</taxon>
        <taxon>Fabaceae</taxon>
        <taxon>Papilionoideae</taxon>
        <taxon>50 kb inversion clade</taxon>
        <taxon>genistoids sensu lato</taxon>
        <taxon>core genistoids</taxon>
        <taxon>Genisteae</taxon>
        <taxon>Lupinus</taxon>
    </lineage>
</organism>